<dbReference type="Proteomes" id="UP000267289">
    <property type="component" value="Unassembled WGS sequence"/>
</dbReference>
<evidence type="ECO:0000313" key="2">
    <source>
        <dbReference type="Proteomes" id="UP000267289"/>
    </source>
</evidence>
<dbReference type="EMBL" id="UPHQ01000316">
    <property type="protein sequence ID" value="VBA46553.1"/>
    <property type="molecule type" value="Genomic_DNA"/>
</dbReference>
<protein>
    <submittedName>
        <fullName evidence="1">Uncharacterized protein</fullName>
    </submittedName>
</protein>
<name>A0A498QPP3_9MYCO</name>
<proteinExistence type="predicted"/>
<reference evidence="1 2" key="1">
    <citation type="submission" date="2018-09" db="EMBL/GenBank/DDBJ databases">
        <authorList>
            <person name="Tagini F."/>
        </authorList>
    </citation>
    <scope>NUCLEOTIDE SEQUENCE [LARGE SCALE GENOMIC DNA]</scope>
    <source>
        <strain evidence="1 2">MK13</strain>
    </source>
</reference>
<dbReference type="RefSeq" id="WP_099193814.1">
    <property type="nucleotide sequence ID" value="NZ_UPHQ01000316.1"/>
</dbReference>
<evidence type="ECO:0000313" key="1">
    <source>
        <dbReference type="EMBL" id="VBA46553.1"/>
    </source>
</evidence>
<sequence>MSGVSIDIEESDDGTRRIIVWDHDHGDELDSDQARQLAAALLAAADELDDDANREALLAGMWPHLQAEAKSQRLADNRDTDGRAEQ</sequence>
<accession>A0A498QPP3</accession>
<keyword evidence="2" id="KW-1185">Reference proteome</keyword>
<gene>
    <name evidence="1" type="ORF">LAUMK13_05686</name>
</gene>
<organism evidence="1 2">
    <name type="scientific">Mycobacterium innocens</name>
    <dbReference type="NCBI Taxonomy" id="2341083"/>
    <lineage>
        <taxon>Bacteria</taxon>
        <taxon>Bacillati</taxon>
        <taxon>Actinomycetota</taxon>
        <taxon>Actinomycetes</taxon>
        <taxon>Mycobacteriales</taxon>
        <taxon>Mycobacteriaceae</taxon>
        <taxon>Mycobacterium</taxon>
    </lineage>
</organism>
<dbReference type="AlphaFoldDB" id="A0A498QPP3"/>